<keyword evidence="3" id="KW-1185">Reference proteome</keyword>
<evidence type="ECO:0000313" key="3">
    <source>
        <dbReference type="Proteomes" id="UP001472677"/>
    </source>
</evidence>
<dbReference type="EMBL" id="JBBPBM010000002">
    <property type="protein sequence ID" value="KAK8596753.1"/>
    <property type="molecule type" value="Genomic_DNA"/>
</dbReference>
<protein>
    <recommendedName>
        <fullName evidence="1">RNase H type-1 domain-containing protein</fullName>
    </recommendedName>
</protein>
<dbReference type="InterPro" id="IPR053151">
    <property type="entry name" value="RNase_H-like"/>
</dbReference>
<name>A0ABR2G8G6_9ROSI</name>
<gene>
    <name evidence="2" type="ORF">V6N12_065233</name>
</gene>
<sequence>MSNGKNYYCFFRVFDLQTLIETGQDADEAKWLEVVWRGVAPSKVETFTWLAIHGRIPARLASWYKAKYPLMVISNDSLIFDPSLADKVSSFTTCLNSKIVWKPPHVGFLKLNVDGAVSKNGLGCGVGGLLRNNYGECLMSFSEQVGQGPPILAKLQAMKIGLLAFLQSRWYHNHRLILESDSKIAVEWMLNVTLCSSIFAGVVHEIKDLMHTNCIVVQHITRGGNVEADTLAKRGIAEMAPTSSGITSPLPIASSLASRSHIRFHLPLHSWFLAKATVRRSLKDFSSGGQRLYLRIYSVEGRIDSCLATMVHAGWVIPGDAD</sequence>
<evidence type="ECO:0000313" key="2">
    <source>
        <dbReference type="EMBL" id="KAK8596753.1"/>
    </source>
</evidence>
<feature type="domain" description="RNase H type-1" evidence="1">
    <location>
        <begin position="112"/>
        <end position="234"/>
    </location>
</feature>
<proteinExistence type="predicted"/>
<dbReference type="Gene3D" id="3.30.420.10">
    <property type="entry name" value="Ribonuclease H-like superfamily/Ribonuclease H"/>
    <property type="match status" value="1"/>
</dbReference>
<dbReference type="PANTHER" id="PTHR47723">
    <property type="entry name" value="OS05G0353850 PROTEIN"/>
    <property type="match status" value="1"/>
</dbReference>
<accession>A0ABR2G8G6</accession>
<evidence type="ECO:0000259" key="1">
    <source>
        <dbReference type="Pfam" id="PF13456"/>
    </source>
</evidence>
<dbReference type="InterPro" id="IPR044730">
    <property type="entry name" value="RNase_H-like_dom_plant"/>
</dbReference>
<comment type="caution">
    <text evidence="2">The sequence shown here is derived from an EMBL/GenBank/DDBJ whole genome shotgun (WGS) entry which is preliminary data.</text>
</comment>
<dbReference type="Pfam" id="PF13456">
    <property type="entry name" value="RVT_3"/>
    <property type="match status" value="1"/>
</dbReference>
<dbReference type="Proteomes" id="UP001472677">
    <property type="component" value="Unassembled WGS sequence"/>
</dbReference>
<dbReference type="SUPFAM" id="SSF53098">
    <property type="entry name" value="Ribonuclease H-like"/>
    <property type="match status" value="1"/>
</dbReference>
<reference evidence="2 3" key="1">
    <citation type="journal article" date="2024" name="G3 (Bethesda)">
        <title>Genome assembly of Hibiscus sabdariffa L. provides insights into metabolisms of medicinal natural products.</title>
        <authorList>
            <person name="Kim T."/>
        </authorList>
    </citation>
    <scope>NUCLEOTIDE SEQUENCE [LARGE SCALE GENOMIC DNA]</scope>
    <source>
        <strain evidence="2">TK-2024</strain>
        <tissue evidence="2">Old leaves</tissue>
    </source>
</reference>
<dbReference type="CDD" id="cd06222">
    <property type="entry name" value="RNase_H_like"/>
    <property type="match status" value="1"/>
</dbReference>
<organism evidence="2 3">
    <name type="scientific">Hibiscus sabdariffa</name>
    <name type="common">roselle</name>
    <dbReference type="NCBI Taxonomy" id="183260"/>
    <lineage>
        <taxon>Eukaryota</taxon>
        <taxon>Viridiplantae</taxon>
        <taxon>Streptophyta</taxon>
        <taxon>Embryophyta</taxon>
        <taxon>Tracheophyta</taxon>
        <taxon>Spermatophyta</taxon>
        <taxon>Magnoliopsida</taxon>
        <taxon>eudicotyledons</taxon>
        <taxon>Gunneridae</taxon>
        <taxon>Pentapetalae</taxon>
        <taxon>rosids</taxon>
        <taxon>malvids</taxon>
        <taxon>Malvales</taxon>
        <taxon>Malvaceae</taxon>
        <taxon>Malvoideae</taxon>
        <taxon>Hibiscus</taxon>
    </lineage>
</organism>
<dbReference type="PANTHER" id="PTHR47723:SF19">
    <property type="entry name" value="POLYNUCLEOTIDYL TRANSFERASE, RIBONUCLEASE H-LIKE SUPERFAMILY PROTEIN"/>
    <property type="match status" value="1"/>
</dbReference>
<dbReference type="InterPro" id="IPR002156">
    <property type="entry name" value="RNaseH_domain"/>
</dbReference>
<dbReference type="InterPro" id="IPR036397">
    <property type="entry name" value="RNaseH_sf"/>
</dbReference>
<dbReference type="InterPro" id="IPR012337">
    <property type="entry name" value="RNaseH-like_sf"/>
</dbReference>